<dbReference type="Proteomes" id="UP000694251">
    <property type="component" value="Chromosome 2"/>
</dbReference>
<keyword evidence="6" id="KW-0732">Signal</keyword>
<keyword evidence="2" id="KW-0929">Antimicrobial</keyword>
<keyword evidence="7" id="KW-0167">Capsid protein</keyword>
<dbReference type="PANTHER" id="PTHR33830">
    <property type="entry name" value="DEFENSIN-LIKE PROTEIN 184-RELATED"/>
    <property type="match status" value="1"/>
</dbReference>
<evidence type="ECO:0000256" key="1">
    <source>
        <dbReference type="ARBA" id="ARBA00006722"/>
    </source>
</evidence>
<dbReference type="GO" id="GO:0050832">
    <property type="term" value="P:defense response to fungus"/>
    <property type="evidence" value="ECO:0007669"/>
    <property type="project" value="UniProtKB-KW"/>
</dbReference>
<sequence length="83" mass="9244">MMSKHIQLSFAILVIFTILVLGAVGDVDQGYKQQCYKTIDVNLCVTGECKKMCVRRFKQAAGMCIKSVPSAPAPNRCRCIYHC</sequence>
<feature type="chain" id="PRO_5035881638" evidence="6">
    <location>
        <begin position="23"/>
        <end position="83"/>
    </location>
</feature>
<dbReference type="GO" id="GO:0031640">
    <property type="term" value="P:killing of cells of another organism"/>
    <property type="evidence" value="ECO:0007669"/>
    <property type="project" value="UniProtKB-KW"/>
</dbReference>
<dbReference type="EMBL" id="JAEFBJ010000002">
    <property type="protein sequence ID" value="KAG7642379.1"/>
    <property type="molecule type" value="Genomic_DNA"/>
</dbReference>
<evidence type="ECO:0000256" key="6">
    <source>
        <dbReference type="SAM" id="SignalP"/>
    </source>
</evidence>
<feature type="signal peptide" evidence="6">
    <location>
        <begin position="1"/>
        <end position="22"/>
    </location>
</feature>
<accession>A0A8T2G2Z5</accession>
<evidence type="ECO:0000256" key="4">
    <source>
        <dbReference type="ARBA" id="ARBA00022821"/>
    </source>
</evidence>
<evidence type="ECO:0000256" key="5">
    <source>
        <dbReference type="ARBA" id="ARBA00023157"/>
    </source>
</evidence>
<proteinExistence type="inferred from homology"/>
<name>A0A8T2G2Z5_ARASU</name>
<keyword evidence="7" id="KW-0946">Virion</keyword>
<dbReference type="PANTHER" id="PTHR33830:SF38">
    <property type="entry name" value="DEFENSIN-LIKE PROTEIN 153-RELATED"/>
    <property type="match status" value="1"/>
</dbReference>
<evidence type="ECO:0000256" key="2">
    <source>
        <dbReference type="ARBA" id="ARBA00022529"/>
    </source>
</evidence>
<evidence type="ECO:0000256" key="3">
    <source>
        <dbReference type="ARBA" id="ARBA00022577"/>
    </source>
</evidence>
<evidence type="ECO:0000313" key="8">
    <source>
        <dbReference type="Proteomes" id="UP000694251"/>
    </source>
</evidence>
<dbReference type="OrthoDB" id="10269924at2759"/>
<keyword evidence="3" id="KW-0295">Fungicide</keyword>
<keyword evidence="8" id="KW-1185">Reference proteome</keyword>
<comment type="similarity">
    <text evidence="1">Belongs to the DEFL family.</text>
</comment>
<protein>
    <submittedName>
        <fullName evidence="7">S locus-related glycoprotein 1 binding pollen coat protein</fullName>
    </submittedName>
</protein>
<keyword evidence="5" id="KW-1015">Disulfide bond</keyword>
<gene>
    <name evidence="7" type="ORF">ISN44_As02g022960</name>
</gene>
<dbReference type="Pfam" id="PF07333">
    <property type="entry name" value="SLR1-BP"/>
    <property type="match status" value="1"/>
</dbReference>
<reference evidence="7 8" key="1">
    <citation type="submission" date="2020-12" db="EMBL/GenBank/DDBJ databases">
        <title>Concerted genomic and epigenomic changes stabilize Arabidopsis allopolyploids.</title>
        <authorList>
            <person name="Chen Z."/>
        </authorList>
    </citation>
    <scope>NUCLEOTIDE SEQUENCE [LARGE SCALE GENOMIC DNA]</scope>
    <source>
        <strain evidence="7">As9502</strain>
        <tissue evidence="7">Leaf</tissue>
    </source>
</reference>
<dbReference type="InterPro" id="IPR010851">
    <property type="entry name" value="DEFL"/>
</dbReference>
<dbReference type="AlphaFoldDB" id="A0A8T2G2Z5"/>
<comment type="caution">
    <text evidence="7">The sequence shown here is derived from an EMBL/GenBank/DDBJ whole genome shotgun (WGS) entry which is preliminary data.</text>
</comment>
<evidence type="ECO:0000313" key="7">
    <source>
        <dbReference type="EMBL" id="KAG7642379.1"/>
    </source>
</evidence>
<organism evidence="7 8">
    <name type="scientific">Arabidopsis suecica</name>
    <name type="common">Swedish thale-cress</name>
    <name type="synonym">Cardaminopsis suecica</name>
    <dbReference type="NCBI Taxonomy" id="45249"/>
    <lineage>
        <taxon>Eukaryota</taxon>
        <taxon>Viridiplantae</taxon>
        <taxon>Streptophyta</taxon>
        <taxon>Embryophyta</taxon>
        <taxon>Tracheophyta</taxon>
        <taxon>Spermatophyta</taxon>
        <taxon>Magnoliopsida</taxon>
        <taxon>eudicotyledons</taxon>
        <taxon>Gunneridae</taxon>
        <taxon>Pentapetalae</taxon>
        <taxon>rosids</taxon>
        <taxon>malvids</taxon>
        <taxon>Brassicales</taxon>
        <taxon>Brassicaceae</taxon>
        <taxon>Camelineae</taxon>
        <taxon>Arabidopsis</taxon>
    </lineage>
</organism>
<keyword evidence="4" id="KW-0611">Plant defense</keyword>